<dbReference type="RefSeq" id="XP_013404686.1">
    <property type="nucleotide sequence ID" value="XM_013549232.1"/>
</dbReference>
<feature type="compositionally biased region" description="Basic and acidic residues" evidence="2">
    <location>
        <begin position="249"/>
        <end position="286"/>
    </location>
</feature>
<dbReference type="Pfam" id="PF01302">
    <property type="entry name" value="CAP_GLY"/>
    <property type="match status" value="1"/>
</dbReference>
<dbReference type="SUPFAM" id="SSF74924">
    <property type="entry name" value="Cap-Gly domain"/>
    <property type="match status" value="1"/>
</dbReference>
<feature type="region of interest" description="Disordered" evidence="2">
    <location>
        <begin position="856"/>
        <end position="895"/>
    </location>
</feature>
<feature type="domain" description="CAP-Gly" evidence="3">
    <location>
        <begin position="1057"/>
        <end position="1099"/>
    </location>
</feature>
<feature type="compositionally biased region" description="Basic and acidic residues" evidence="2">
    <location>
        <begin position="315"/>
        <end position="341"/>
    </location>
</feature>
<evidence type="ECO:0000313" key="5">
    <source>
        <dbReference type="RefSeq" id="XP_013404686.1"/>
    </source>
</evidence>
<feature type="compositionally biased region" description="Basic and acidic residues" evidence="2">
    <location>
        <begin position="884"/>
        <end position="893"/>
    </location>
</feature>
<dbReference type="KEGG" id="lak:106169666"/>
<dbReference type="Gene3D" id="2.30.30.190">
    <property type="entry name" value="CAP Gly-rich-like domain"/>
    <property type="match status" value="1"/>
</dbReference>
<name>A0A1S3J2Q6_LINAN</name>
<proteinExistence type="predicted"/>
<organism evidence="4 8">
    <name type="scientific">Lingula anatina</name>
    <name type="common">Brachiopod</name>
    <name type="synonym">Lingula unguis</name>
    <dbReference type="NCBI Taxonomy" id="7574"/>
    <lineage>
        <taxon>Eukaryota</taxon>
        <taxon>Metazoa</taxon>
        <taxon>Spiralia</taxon>
        <taxon>Lophotrochozoa</taxon>
        <taxon>Brachiopoda</taxon>
        <taxon>Linguliformea</taxon>
        <taxon>Lingulata</taxon>
        <taxon>Lingulida</taxon>
        <taxon>Linguloidea</taxon>
        <taxon>Lingulidae</taxon>
        <taxon>Lingula</taxon>
    </lineage>
</organism>
<feature type="compositionally biased region" description="Polar residues" evidence="2">
    <location>
        <begin position="236"/>
        <end position="247"/>
    </location>
</feature>
<feature type="compositionally biased region" description="Basic and acidic residues" evidence="2">
    <location>
        <begin position="771"/>
        <end position="780"/>
    </location>
</feature>
<dbReference type="InterPro" id="IPR000938">
    <property type="entry name" value="CAP-Gly_domain"/>
</dbReference>
<evidence type="ECO:0000313" key="4">
    <source>
        <dbReference type="Proteomes" id="UP000085678"/>
    </source>
</evidence>
<evidence type="ECO:0000256" key="1">
    <source>
        <dbReference type="SAM" id="Coils"/>
    </source>
</evidence>
<feature type="region of interest" description="Disordered" evidence="2">
    <location>
        <begin position="538"/>
        <end position="564"/>
    </location>
</feature>
<dbReference type="RefSeq" id="XP_013404689.1">
    <property type="nucleotide sequence ID" value="XM_013549235.1"/>
</dbReference>
<protein>
    <submittedName>
        <fullName evidence="5 6">Uncharacterized protein LOC106169666 isoform X1</fullName>
    </submittedName>
</protein>
<dbReference type="GeneID" id="106169666"/>
<keyword evidence="4" id="KW-1185">Reference proteome</keyword>
<dbReference type="RefSeq" id="XP_013404690.1">
    <property type="nucleotide sequence ID" value="XM_013549236.1"/>
</dbReference>
<feature type="compositionally biased region" description="Low complexity" evidence="2">
    <location>
        <begin position="287"/>
        <end position="304"/>
    </location>
</feature>
<feature type="compositionally biased region" description="Low complexity" evidence="2">
    <location>
        <begin position="977"/>
        <end position="990"/>
    </location>
</feature>
<evidence type="ECO:0000313" key="6">
    <source>
        <dbReference type="RefSeq" id="XP_013404688.1"/>
    </source>
</evidence>
<dbReference type="OrthoDB" id="2130750at2759"/>
<gene>
    <name evidence="5 6 7 8" type="primary">LOC106169666</name>
</gene>
<feature type="compositionally biased region" description="Basic and acidic residues" evidence="2">
    <location>
        <begin position="351"/>
        <end position="361"/>
    </location>
</feature>
<dbReference type="InterPro" id="IPR036859">
    <property type="entry name" value="CAP-Gly_dom_sf"/>
</dbReference>
<feature type="compositionally biased region" description="Basic and acidic residues" evidence="2">
    <location>
        <begin position="538"/>
        <end position="551"/>
    </location>
</feature>
<feature type="compositionally biased region" description="Basic and acidic residues" evidence="2">
    <location>
        <begin position="156"/>
        <end position="200"/>
    </location>
</feature>
<evidence type="ECO:0000313" key="7">
    <source>
        <dbReference type="RefSeq" id="XP_013404689.1"/>
    </source>
</evidence>
<feature type="compositionally biased region" description="Low complexity" evidence="2">
    <location>
        <begin position="937"/>
        <end position="947"/>
    </location>
</feature>
<dbReference type="Proteomes" id="UP000085678">
    <property type="component" value="Unplaced"/>
</dbReference>
<keyword evidence="1" id="KW-0175">Coiled coil</keyword>
<feature type="coiled-coil region" evidence="1">
    <location>
        <begin position="723"/>
        <end position="750"/>
    </location>
</feature>
<feature type="region of interest" description="Disordered" evidence="2">
    <location>
        <begin position="150"/>
        <end position="432"/>
    </location>
</feature>
<dbReference type="SMART" id="SM01052">
    <property type="entry name" value="CAP_GLY"/>
    <property type="match status" value="1"/>
</dbReference>
<accession>A0A1S3J2Q6</accession>
<evidence type="ECO:0000256" key="2">
    <source>
        <dbReference type="SAM" id="MobiDB-lite"/>
    </source>
</evidence>
<dbReference type="PROSITE" id="PS50245">
    <property type="entry name" value="CAP_GLY_2"/>
    <property type="match status" value="1"/>
</dbReference>
<feature type="region of interest" description="Disordered" evidence="2">
    <location>
        <begin position="666"/>
        <end position="710"/>
    </location>
</feature>
<dbReference type="AlphaFoldDB" id="A0A1S3J2Q6"/>
<feature type="region of interest" description="Disordered" evidence="2">
    <location>
        <begin position="750"/>
        <end position="780"/>
    </location>
</feature>
<feature type="compositionally biased region" description="Basic and acidic residues" evidence="2">
    <location>
        <begin position="212"/>
        <end position="221"/>
    </location>
</feature>
<dbReference type="PROSITE" id="PS00845">
    <property type="entry name" value="CAP_GLY_1"/>
    <property type="match status" value="1"/>
</dbReference>
<dbReference type="STRING" id="7574.A0A1S3J2Q6"/>
<feature type="region of interest" description="Disordered" evidence="2">
    <location>
        <begin position="921"/>
        <end position="999"/>
    </location>
</feature>
<dbReference type="RefSeq" id="XP_013404688.1">
    <property type="nucleotide sequence ID" value="XM_013549234.1"/>
</dbReference>
<feature type="region of interest" description="Disordered" evidence="2">
    <location>
        <begin position="115"/>
        <end position="134"/>
    </location>
</feature>
<reference evidence="5 6" key="1">
    <citation type="submission" date="2025-04" db="UniProtKB">
        <authorList>
            <consortium name="RefSeq"/>
        </authorList>
    </citation>
    <scope>IDENTIFICATION</scope>
    <source>
        <tissue evidence="5 6">Gonads</tissue>
    </source>
</reference>
<feature type="compositionally biased region" description="Low complexity" evidence="2">
    <location>
        <begin position="409"/>
        <end position="430"/>
    </location>
</feature>
<feature type="compositionally biased region" description="Basic and acidic residues" evidence="2">
    <location>
        <begin position="666"/>
        <end position="698"/>
    </location>
</feature>
<evidence type="ECO:0000259" key="3">
    <source>
        <dbReference type="PROSITE" id="PS50245"/>
    </source>
</evidence>
<sequence length="1110" mass="125554">MTEVEMSPVIEANCKFRWPRTVETKAVEVFLLGAFDRDQPICLRWSKSKELYESDYVKVPVGAYVSQLMVDDKTYPLEKFDVRSYTFEVSLEVKEGSEESSVNTVETPVNGLLNGHLQQDMEPKPEEPQGASSAIKRSGLYEELVRHQMTHGEPSWTKEDSYSLKSDISDRGSVDSLRSRDSYRERAPKDLITDKLHTGGDKLYNGGLNDIRNVDNGEGSRHSRSRGSQDALDNLEQYSRHSSTSSRGAGRDESGSYRERSSHYSDRGSQHSQEYERGSHQSDRGSIHSQSSSRQVSRQGSYSSEQELNQVFHSNGRERRPSLERRSLDQDQSREHDRDRTSPAGSKSSHNSREDPGEVHRKSSYHSLPPMPTSQRLTQQDKRSLTPDSYSRVPRSLGQQPPVMSPLVTTRTTPMSPHPSSRSSSRTTTPVVANGNQETAHSREDYNRVQQLEDTVATLKKLLADRDVEARRYQTDIAELSQENGHLKTELSTMKRAGGQESSAYHHGDDRKELEKRFDELLKEKENLATEVWKLKQELEKSQGDRPRDGSGESGHLDNYSPNNPYALQRKIEELESQIQDLQEANETAALEQSKAEKRAQDLGDENATLKTATAGHLQKLQAENQKLQEQILQLNERNTESVLMEDEEELRKEIQRLRTEMRKLRDQNHQVNEENISLRDQLRDSKRREKYHSRENSKNNGYVGQLQEEDPLGDRRALIETAEKYRQEKLEAVAEIKRLRERIAQYESKTGYKIPSPPKSSADHVSPYSDRSDSKRYDLTSDTRYHGSMYSSAHKSSGYGSRYEELVEDYVSPPRVNGVHSLYSAYTEPEVPVPRVPSPALSDRSDTTEYLMAPQHTESHHPHLPPPPPHHPPLTSHKTSPFYDDRSMEGKGTRHHGAFVDDEVAPSESTTDLINEIHGLNMNGHVPRPARRKSIDSTSSASSIMSDYDKELGVKPLTGSRSRPRSFDVGGKTHRSGSPTSPPRVTSPTAGLRSVSPSILVTQHNKGLIGQKREGTSTLGRRPFAPRSPGDISLEDVIKFSRQGGKISRGLVKFIGHLPGRNDTYVGVELENEEGKHDGTFEDKRYFRCKPNKGVFVAFNKIIMVYGSY</sequence>
<evidence type="ECO:0000313" key="8">
    <source>
        <dbReference type="RefSeq" id="XP_013404690.1"/>
    </source>
</evidence>